<name>A0A2N5XPK2_9HYPH</name>
<gene>
    <name evidence="1" type="ORF">C0081_15860</name>
</gene>
<dbReference type="Proteomes" id="UP000234881">
    <property type="component" value="Unassembled WGS sequence"/>
</dbReference>
<protein>
    <submittedName>
        <fullName evidence="1">Uncharacterized protein</fullName>
    </submittedName>
</protein>
<keyword evidence="2" id="KW-1185">Reference proteome</keyword>
<reference evidence="1 2" key="1">
    <citation type="submission" date="2018-01" db="EMBL/GenBank/DDBJ databases">
        <title>The draft genome sequence of Cohaesibacter sp. H1304.</title>
        <authorList>
            <person name="Wang N.-N."/>
            <person name="Du Z.-J."/>
        </authorList>
    </citation>
    <scope>NUCLEOTIDE SEQUENCE [LARGE SCALE GENOMIC DNA]</scope>
    <source>
        <strain evidence="1 2">H1304</strain>
    </source>
</reference>
<comment type="caution">
    <text evidence="1">The sequence shown here is derived from an EMBL/GenBank/DDBJ whole genome shotgun (WGS) entry which is preliminary data.</text>
</comment>
<proteinExistence type="predicted"/>
<evidence type="ECO:0000313" key="1">
    <source>
        <dbReference type="EMBL" id="PLW76357.1"/>
    </source>
</evidence>
<accession>A0A2N5XPK2</accession>
<sequence>MHSKDKRDPPLKRCFARPIQANLQQCPAIAAFALNSAINQTKNRFKFAFMIGCDAENAQNSRLLHSLVTPSLVNVE</sequence>
<dbReference type="EMBL" id="PKUQ01000031">
    <property type="protein sequence ID" value="PLW76357.1"/>
    <property type="molecule type" value="Genomic_DNA"/>
</dbReference>
<evidence type="ECO:0000313" key="2">
    <source>
        <dbReference type="Proteomes" id="UP000234881"/>
    </source>
</evidence>
<organism evidence="1 2">
    <name type="scientific">Cohaesibacter celericrescens</name>
    <dbReference type="NCBI Taxonomy" id="2067669"/>
    <lineage>
        <taxon>Bacteria</taxon>
        <taxon>Pseudomonadati</taxon>
        <taxon>Pseudomonadota</taxon>
        <taxon>Alphaproteobacteria</taxon>
        <taxon>Hyphomicrobiales</taxon>
        <taxon>Cohaesibacteraceae</taxon>
    </lineage>
</organism>
<dbReference type="AlphaFoldDB" id="A0A2N5XPK2"/>